<keyword evidence="10" id="KW-1185">Reference proteome</keyword>
<dbReference type="EMBL" id="JACMSC010000005">
    <property type="protein sequence ID" value="KAG6521066.1"/>
    <property type="molecule type" value="Genomic_DNA"/>
</dbReference>
<organism evidence="9 10">
    <name type="scientific">Zingiber officinale</name>
    <name type="common">Ginger</name>
    <name type="synonym">Amomum zingiber</name>
    <dbReference type="NCBI Taxonomy" id="94328"/>
    <lineage>
        <taxon>Eukaryota</taxon>
        <taxon>Viridiplantae</taxon>
        <taxon>Streptophyta</taxon>
        <taxon>Embryophyta</taxon>
        <taxon>Tracheophyta</taxon>
        <taxon>Spermatophyta</taxon>
        <taxon>Magnoliopsida</taxon>
        <taxon>Liliopsida</taxon>
        <taxon>Zingiberales</taxon>
        <taxon>Zingiberaceae</taxon>
        <taxon>Zingiber</taxon>
    </lineage>
</organism>
<dbReference type="PANTHER" id="PTHR32096:SF61">
    <property type="entry name" value="WRKY TRANSCRIPTION FACTOR 22"/>
    <property type="match status" value="1"/>
</dbReference>
<feature type="compositionally biased region" description="Low complexity" evidence="7">
    <location>
        <begin position="244"/>
        <end position="254"/>
    </location>
</feature>
<sequence>MWSSSPWVVAEEEWDLGAVVRGRRPPSMPRSETAWLPSPTTLDDAAAEEAVVEAGKGGFLSGFPDLLQRWDGFQELEELYKPFFFPKIQQQPLRRLGSPSASWVSPADASTAVVEFPQPQNCHRPPPQIPRSRRRKNQLKKVVCHVPADGLSADVWAWRKYGQKPIKGSPYPRGYYRCSSSKCCLARKQVERSRVDPAMFIITYTAEHNHSVPTHRNSLAGSSRHKFSSPVPASAAADNGAQLPSANNSSNPPSVGLSPTTPLTASMEEEILRLRSEDGDVGDEAEDDEEEDEMLLDVEDMHVMGEDDLLFLGGAASPEAETLLDDGSASADHRFPLPWMPHSS</sequence>
<evidence type="ECO:0000256" key="5">
    <source>
        <dbReference type="ARBA" id="ARBA00023242"/>
    </source>
</evidence>
<feature type="region of interest" description="Disordered" evidence="7">
    <location>
        <begin position="325"/>
        <end position="344"/>
    </location>
</feature>
<feature type="region of interest" description="Disordered" evidence="7">
    <location>
        <begin position="212"/>
        <end position="261"/>
    </location>
</feature>
<reference evidence="9 10" key="1">
    <citation type="submission" date="2020-08" db="EMBL/GenBank/DDBJ databases">
        <title>Plant Genome Project.</title>
        <authorList>
            <person name="Zhang R.-G."/>
        </authorList>
    </citation>
    <scope>NUCLEOTIDE SEQUENCE [LARGE SCALE GENOMIC DNA]</scope>
    <source>
        <tissue evidence="9">Rhizome</tissue>
    </source>
</reference>
<evidence type="ECO:0000256" key="6">
    <source>
        <dbReference type="ARBA" id="ARBA00060761"/>
    </source>
</evidence>
<dbReference type="PROSITE" id="PS50811">
    <property type="entry name" value="WRKY"/>
    <property type="match status" value="1"/>
</dbReference>
<dbReference type="Pfam" id="PF03106">
    <property type="entry name" value="WRKY"/>
    <property type="match status" value="1"/>
</dbReference>
<comment type="subcellular location">
    <subcellularLocation>
        <location evidence="1">Nucleus</location>
    </subcellularLocation>
</comment>
<evidence type="ECO:0000256" key="1">
    <source>
        <dbReference type="ARBA" id="ARBA00004123"/>
    </source>
</evidence>
<evidence type="ECO:0000256" key="3">
    <source>
        <dbReference type="ARBA" id="ARBA00023125"/>
    </source>
</evidence>
<dbReference type="GO" id="GO:0005634">
    <property type="term" value="C:nucleus"/>
    <property type="evidence" value="ECO:0007669"/>
    <property type="project" value="UniProtKB-SubCell"/>
</dbReference>
<dbReference type="SMART" id="SM00774">
    <property type="entry name" value="WRKY"/>
    <property type="match status" value="1"/>
</dbReference>
<dbReference type="InterPro" id="IPR044810">
    <property type="entry name" value="WRKY_plant"/>
</dbReference>
<gene>
    <name evidence="9" type="ORF">ZIOFF_018132</name>
</gene>
<feature type="compositionally biased region" description="Polar residues" evidence="7">
    <location>
        <begin position="212"/>
        <end position="221"/>
    </location>
</feature>
<evidence type="ECO:0000256" key="2">
    <source>
        <dbReference type="ARBA" id="ARBA00023015"/>
    </source>
</evidence>
<dbReference type="AlphaFoldDB" id="A0A8J5HCK8"/>
<accession>A0A8J5HCK8</accession>
<evidence type="ECO:0000313" key="10">
    <source>
        <dbReference type="Proteomes" id="UP000734854"/>
    </source>
</evidence>
<evidence type="ECO:0000256" key="4">
    <source>
        <dbReference type="ARBA" id="ARBA00023163"/>
    </source>
</evidence>
<proteinExistence type="inferred from homology"/>
<dbReference type="OrthoDB" id="662136at2759"/>
<dbReference type="Proteomes" id="UP000734854">
    <property type="component" value="Unassembled WGS sequence"/>
</dbReference>
<comment type="similarity">
    <text evidence="6">Belongs to the WRKY group II-e family.</text>
</comment>
<dbReference type="InterPro" id="IPR003657">
    <property type="entry name" value="WRKY_dom"/>
</dbReference>
<protein>
    <recommendedName>
        <fullName evidence="8">WRKY domain-containing protein</fullName>
    </recommendedName>
</protein>
<dbReference type="GO" id="GO:0003700">
    <property type="term" value="F:DNA-binding transcription factor activity"/>
    <property type="evidence" value="ECO:0007669"/>
    <property type="project" value="InterPro"/>
</dbReference>
<evidence type="ECO:0000259" key="8">
    <source>
        <dbReference type="PROSITE" id="PS50811"/>
    </source>
</evidence>
<feature type="domain" description="WRKY" evidence="8">
    <location>
        <begin position="147"/>
        <end position="213"/>
    </location>
</feature>
<keyword evidence="2" id="KW-0805">Transcription regulation</keyword>
<comment type="caution">
    <text evidence="9">The sequence shown here is derived from an EMBL/GenBank/DDBJ whole genome shotgun (WGS) entry which is preliminary data.</text>
</comment>
<keyword evidence="5" id="KW-0539">Nucleus</keyword>
<evidence type="ECO:0000256" key="7">
    <source>
        <dbReference type="SAM" id="MobiDB-lite"/>
    </source>
</evidence>
<keyword evidence="4" id="KW-0804">Transcription</keyword>
<name>A0A8J5HCK8_ZINOF</name>
<dbReference type="PANTHER" id="PTHR32096">
    <property type="entry name" value="WRKY TRANSCRIPTION FACTOR 30-RELATED-RELATED"/>
    <property type="match status" value="1"/>
</dbReference>
<dbReference type="GO" id="GO:0000976">
    <property type="term" value="F:transcription cis-regulatory region binding"/>
    <property type="evidence" value="ECO:0007669"/>
    <property type="project" value="TreeGrafter"/>
</dbReference>
<keyword evidence="3" id="KW-0238">DNA-binding</keyword>
<dbReference type="FunFam" id="2.20.25.80:FF:000007">
    <property type="entry name" value="WRKY transcription factor 22"/>
    <property type="match status" value="1"/>
</dbReference>
<evidence type="ECO:0000313" key="9">
    <source>
        <dbReference type="EMBL" id="KAG6521066.1"/>
    </source>
</evidence>